<feature type="domain" description="Periplasmic copper-binding protein NosD beta helix" evidence="1">
    <location>
        <begin position="224"/>
        <end position="362"/>
    </location>
</feature>
<evidence type="ECO:0000259" key="1">
    <source>
        <dbReference type="Pfam" id="PF05048"/>
    </source>
</evidence>
<reference evidence="2 3" key="1">
    <citation type="journal article" date="2019" name="Int. J. Syst. Evol. Microbiol.">
        <title>The Global Catalogue of Microorganisms (GCM) 10K type strain sequencing project: providing services to taxonomists for standard genome sequencing and annotation.</title>
        <authorList>
            <consortium name="The Broad Institute Genomics Platform"/>
            <consortium name="The Broad Institute Genome Sequencing Center for Infectious Disease"/>
            <person name="Wu L."/>
            <person name="Ma J."/>
        </authorList>
    </citation>
    <scope>NUCLEOTIDE SEQUENCE [LARGE SCALE GENOMIC DNA]</scope>
    <source>
        <strain evidence="2 3">JCM 9933</strain>
    </source>
</reference>
<evidence type="ECO:0000313" key="3">
    <source>
        <dbReference type="Proteomes" id="UP001501588"/>
    </source>
</evidence>
<accession>A0ABN1G2F0</accession>
<gene>
    <name evidence="2" type="ORF">GCM10009416_45710</name>
</gene>
<organism evidence="2 3">
    <name type="scientific">Craurococcus roseus</name>
    <dbReference type="NCBI Taxonomy" id="77585"/>
    <lineage>
        <taxon>Bacteria</taxon>
        <taxon>Pseudomonadati</taxon>
        <taxon>Pseudomonadota</taxon>
        <taxon>Alphaproteobacteria</taxon>
        <taxon>Acetobacterales</taxon>
        <taxon>Acetobacteraceae</taxon>
        <taxon>Craurococcus</taxon>
    </lineage>
</organism>
<sequence length="507" mass="53498">MATTKFLQAVGGMGGMGAVRRAVRGRHVSGSGVPRAAFRPKGCSTKERTQAARSVATSVQTRFEKRIRSKAFTFCTAGTTLARINVWPRFAALSLACFWLALAGCQATAAPTVVLCGAGQDVTEALRAALRPEGPEVILRAVPNGATCSLSRSLMIPRGLNLAGQGHPVLRLSETGNAFRGDQRSRNFSISGIAIDGSDAPKASAIALRGSSDGRLARLRLIRPGDGIVLAEGSHDIAICDLEVVESRQHGVTIRDSRGNAVNGARLDGQRGFGVVLVGTSHDNRLDRLSTRRSGLELVGMTVGTHNNTLENSSANNTGDNCYSITGSNNRLRNLTGDRCAGSGITLYGSRNTLEGGRFTNNAQRHDVRPAWAGGVSFIQGFGGVAQGNTVRDVTVDDDQPRPTQQVGVLTTAAGYQAWRPGVAVRTGHYTHSGLSLYVSRSSGVTGTRPPFGPGRVSDGAVVWELVNSFEGTLQPDGNTVENVQIGRAARAPREDHSASQHNIGTR</sequence>
<name>A0ABN1G2F0_9PROT</name>
<dbReference type="Proteomes" id="UP001501588">
    <property type="component" value="Unassembled WGS sequence"/>
</dbReference>
<keyword evidence="3" id="KW-1185">Reference proteome</keyword>
<evidence type="ECO:0000313" key="2">
    <source>
        <dbReference type="EMBL" id="GAA0602767.1"/>
    </source>
</evidence>
<dbReference type="InterPro" id="IPR007742">
    <property type="entry name" value="NosD_dom"/>
</dbReference>
<protein>
    <recommendedName>
        <fullName evidence="1">Periplasmic copper-binding protein NosD beta helix domain-containing protein</fullName>
    </recommendedName>
</protein>
<proteinExistence type="predicted"/>
<dbReference type="EMBL" id="BAAAFZ010000084">
    <property type="protein sequence ID" value="GAA0602767.1"/>
    <property type="molecule type" value="Genomic_DNA"/>
</dbReference>
<dbReference type="Pfam" id="PF05048">
    <property type="entry name" value="NosD"/>
    <property type="match status" value="1"/>
</dbReference>
<dbReference type="InterPro" id="IPR006626">
    <property type="entry name" value="PbH1"/>
</dbReference>
<dbReference type="SMART" id="SM00710">
    <property type="entry name" value="PbH1"/>
    <property type="match status" value="7"/>
</dbReference>
<dbReference type="InterPro" id="IPR011050">
    <property type="entry name" value="Pectin_lyase_fold/virulence"/>
</dbReference>
<dbReference type="Gene3D" id="2.160.20.10">
    <property type="entry name" value="Single-stranded right-handed beta-helix, Pectin lyase-like"/>
    <property type="match status" value="1"/>
</dbReference>
<dbReference type="InterPro" id="IPR012334">
    <property type="entry name" value="Pectin_lyas_fold"/>
</dbReference>
<comment type="caution">
    <text evidence="2">The sequence shown here is derived from an EMBL/GenBank/DDBJ whole genome shotgun (WGS) entry which is preliminary data.</text>
</comment>
<dbReference type="SUPFAM" id="SSF51126">
    <property type="entry name" value="Pectin lyase-like"/>
    <property type="match status" value="1"/>
</dbReference>